<name>A0A922LYM8_SCHHA</name>
<organism evidence="3 4">
    <name type="scientific">Schistosoma haematobium</name>
    <name type="common">Blood fluke</name>
    <dbReference type="NCBI Taxonomy" id="6185"/>
    <lineage>
        <taxon>Eukaryota</taxon>
        <taxon>Metazoa</taxon>
        <taxon>Spiralia</taxon>
        <taxon>Lophotrochozoa</taxon>
        <taxon>Platyhelminthes</taxon>
        <taxon>Trematoda</taxon>
        <taxon>Digenea</taxon>
        <taxon>Strigeidida</taxon>
        <taxon>Schistosomatoidea</taxon>
        <taxon>Schistosomatidae</taxon>
        <taxon>Schistosoma</taxon>
    </lineage>
</organism>
<evidence type="ECO:0000313" key="3">
    <source>
        <dbReference type="EMBL" id="KAH9596235.1"/>
    </source>
</evidence>
<feature type="domain" description="MJ1316 RNA cyclic group end recognition" evidence="1">
    <location>
        <begin position="13"/>
        <end position="86"/>
    </location>
</feature>
<dbReference type="Proteomes" id="UP000471633">
    <property type="component" value="Unassembled WGS sequence"/>
</dbReference>
<dbReference type="SUPFAM" id="SSF55144">
    <property type="entry name" value="LigT-like"/>
    <property type="match status" value="1"/>
</dbReference>
<feature type="domain" description="A-kinase anchor protein 7-like phosphoesterase" evidence="2">
    <location>
        <begin position="167"/>
        <end position="359"/>
    </location>
</feature>
<dbReference type="OrthoDB" id="10263155at2759"/>
<dbReference type="InterPro" id="IPR009097">
    <property type="entry name" value="Cyclic_Pdiesterase"/>
</dbReference>
<evidence type="ECO:0000259" key="2">
    <source>
        <dbReference type="Pfam" id="PF10469"/>
    </source>
</evidence>
<reference evidence="3" key="1">
    <citation type="journal article" date="2012" name="Nat. Genet.">
        <title>Whole-genome sequence of Schistosoma haematobium.</title>
        <authorList>
            <person name="Young N.D."/>
            <person name="Jex A.R."/>
            <person name="Li B."/>
            <person name="Liu S."/>
            <person name="Yang L."/>
            <person name="Xiong Z."/>
            <person name="Li Y."/>
            <person name="Cantacessi C."/>
            <person name="Hall R.S."/>
            <person name="Xu X."/>
            <person name="Chen F."/>
            <person name="Wu X."/>
            <person name="Zerlotini A."/>
            <person name="Oliveira G."/>
            <person name="Hofmann A."/>
            <person name="Zhang G."/>
            <person name="Fang X."/>
            <person name="Kang Y."/>
            <person name="Campbell B.E."/>
            <person name="Loukas A."/>
            <person name="Ranganathan S."/>
            <person name="Rollinson D."/>
            <person name="Rinaldi G."/>
            <person name="Brindley P.J."/>
            <person name="Yang H."/>
            <person name="Wang J."/>
            <person name="Wang J."/>
            <person name="Gasser R.B."/>
        </authorList>
    </citation>
    <scope>NUCLEOTIDE SEQUENCE</scope>
</reference>
<comment type="caution">
    <text evidence="3">The sequence shown here is derived from an EMBL/GenBank/DDBJ whole genome shotgun (WGS) entry which is preliminary data.</text>
</comment>
<dbReference type="PANTHER" id="PTHR46729:SF1">
    <property type="entry name" value="LEUKOCYTE RECEPTOR CLUSTER MEMBER 9"/>
    <property type="match status" value="1"/>
</dbReference>
<dbReference type="Gene3D" id="3.90.1140.10">
    <property type="entry name" value="Cyclic phosphodiesterase"/>
    <property type="match status" value="1"/>
</dbReference>
<reference evidence="3" key="2">
    <citation type="journal article" date="2019" name="Gigascience">
        <title>High-quality Schistosoma haematobium genome achieved by single-molecule and long-range sequencing.</title>
        <authorList>
            <person name="Stroehlein A.J."/>
            <person name="Korhonen P.K."/>
            <person name="Chong T.M."/>
            <person name="Lim Y.L."/>
            <person name="Chan K.G."/>
            <person name="Webster B."/>
            <person name="Rollinson D."/>
            <person name="Brindley P.J."/>
            <person name="Gasser R.B."/>
            <person name="Young N.D."/>
        </authorList>
    </citation>
    <scope>NUCLEOTIDE SEQUENCE</scope>
</reference>
<dbReference type="Pfam" id="PF10469">
    <property type="entry name" value="AKAP7_NLS"/>
    <property type="match status" value="1"/>
</dbReference>
<proteinExistence type="predicted"/>
<dbReference type="EMBL" id="AMPZ03000001">
    <property type="protein sequence ID" value="KAH9596235.1"/>
    <property type="molecule type" value="Genomic_DNA"/>
</dbReference>
<gene>
    <name evidence="3" type="primary">LENG9_1</name>
    <name evidence="3" type="ORF">MS3_00001982</name>
</gene>
<dbReference type="AlphaFoldDB" id="A0A922LYM8"/>
<dbReference type="InterPro" id="IPR040459">
    <property type="entry name" value="MJ1316"/>
</dbReference>
<evidence type="ECO:0000259" key="1">
    <source>
        <dbReference type="Pfam" id="PF04457"/>
    </source>
</evidence>
<dbReference type="Pfam" id="PF04457">
    <property type="entry name" value="MJ1316"/>
    <property type="match status" value="1"/>
</dbReference>
<reference evidence="3" key="4">
    <citation type="journal article" date="2022" name="PLoS Pathog.">
        <title>Chromosome-level genome of Schistosoma haematobium underpins genome-wide explorations of molecular variation.</title>
        <authorList>
            <person name="Stroehlein A.J."/>
            <person name="Korhonen P.K."/>
            <person name="Lee V.V."/>
            <person name="Ralph S.A."/>
            <person name="Mentink-Kane M."/>
            <person name="You H."/>
            <person name="McManus D.P."/>
            <person name="Tchuente L.T."/>
            <person name="Stothard J.R."/>
            <person name="Kaur P."/>
            <person name="Dudchenko O."/>
            <person name="Aiden E.L."/>
            <person name="Yang B."/>
            <person name="Yang H."/>
            <person name="Emery A.M."/>
            <person name="Webster B.L."/>
            <person name="Brindley P.J."/>
            <person name="Rollinson D."/>
            <person name="Chang B.C.H."/>
            <person name="Gasser R.B."/>
            <person name="Young N.D."/>
        </authorList>
    </citation>
    <scope>NUCLEOTIDE SEQUENCE</scope>
</reference>
<protein>
    <submittedName>
        <fullName evidence="3">Solute carrier 7 member 3, variant 2</fullName>
    </submittedName>
</protein>
<sequence length="365" mass="42425">MLFKKGDSKKCPMRTAGDVVKRVLWDEKIPQKCITIGYLDRFKGILEKPFDDFSWEPLDSLDYFTFGVPEHRIQYFKYKDIVVWDKRFRIDRVFGSSRSSKTIRDVIENYEKYCKTFRDIPDVQLSNVFDNVFLKWNTKVAEDACSSESQTEVSLNETIKQRIKNKPNFFICQRVASPDFIEKALKVQSRICDTQPYYKDCCIDSKLFHLTLSTLRLEGSLQISECMEALKQAETELCRSVPTNQLTIKGVGNFHGRVLYAAVESNETLHFFVDQLNQILHVAGFHTDDQRKFKPHISLMKMNRSVSKKVGTNKIDPNLYGEFLDTEFGVFILDSIYLCAIVRHRDDDGFYHTIGNLHLVNPISK</sequence>
<dbReference type="KEGG" id="shx:MS3_00001982"/>
<dbReference type="InterPro" id="IPR019510">
    <property type="entry name" value="AKAP7-like_phosphoesterase"/>
</dbReference>
<dbReference type="InterPro" id="IPR042653">
    <property type="entry name" value="Leng9"/>
</dbReference>
<dbReference type="GeneID" id="75576876"/>
<evidence type="ECO:0000313" key="4">
    <source>
        <dbReference type="Proteomes" id="UP000471633"/>
    </source>
</evidence>
<dbReference type="PANTHER" id="PTHR46729">
    <property type="entry name" value="LEUKOCYTE RECEPTOR CLUSTER MEMBER 9"/>
    <property type="match status" value="1"/>
</dbReference>
<accession>A0A922LYM8</accession>
<dbReference type="RefSeq" id="XP_051074979.1">
    <property type="nucleotide sequence ID" value="XM_051209522.1"/>
</dbReference>
<reference evidence="3" key="3">
    <citation type="submission" date="2021-06" db="EMBL/GenBank/DDBJ databases">
        <title>Chromosome-level genome assembly for S. haematobium.</title>
        <authorList>
            <person name="Stroehlein A.J."/>
        </authorList>
    </citation>
    <scope>NUCLEOTIDE SEQUENCE</scope>
</reference>
<keyword evidence="4" id="KW-1185">Reference proteome</keyword>
<dbReference type="CTD" id="75576876"/>